<evidence type="ECO:0000313" key="15">
    <source>
        <dbReference type="Proteomes" id="UP001151699"/>
    </source>
</evidence>
<evidence type="ECO:0000259" key="13">
    <source>
        <dbReference type="PROSITE" id="PS50011"/>
    </source>
</evidence>
<keyword evidence="6 9" id="KW-0067">ATP-binding</keyword>
<feature type="compositionally biased region" description="Polar residues" evidence="12">
    <location>
        <begin position="462"/>
        <end position="479"/>
    </location>
</feature>
<comment type="cofactor">
    <cofactor evidence="10">
        <name>Mg(2+)</name>
        <dbReference type="ChEBI" id="CHEBI:18420"/>
    </cofactor>
</comment>
<dbReference type="FunFam" id="1.10.510.10:FF:000238">
    <property type="entry name" value="Mitogen-activated protein kinase"/>
    <property type="match status" value="1"/>
</dbReference>
<reference evidence="14" key="1">
    <citation type="submission" date="2022-07" db="EMBL/GenBank/DDBJ databases">
        <authorList>
            <person name="Trinca V."/>
            <person name="Uliana J.V.C."/>
            <person name="Torres T.T."/>
            <person name="Ward R.J."/>
            <person name="Monesi N."/>
        </authorList>
    </citation>
    <scope>NUCLEOTIDE SEQUENCE</scope>
    <source>
        <strain evidence="14">HSMRA1968</strain>
        <tissue evidence="14">Whole embryos</tissue>
    </source>
</reference>
<feature type="coiled-coil region" evidence="11">
    <location>
        <begin position="583"/>
        <end position="610"/>
    </location>
</feature>
<dbReference type="SUPFAM" id="SSF56112">
    <property type="entry name" value="Protein kinase-like (PK-like)"/>
    <property type="match status" value="1"/>
</dbReference>
<dbReference type="InterPro" id="IPR017441">
    <property type="entry name" value="Protein_kinase_ATP_BS"/>
</dbReference>
<evidence type="ECO:0000256" key="9">
    <source>
        <dbReference type="PROSITE-ProRule" id="PRU10141"/>
    </source>
</evidence>
<feature type="binding site" evidence="9">
    <location>
        <position position="55"/>
    </location>
    <ligand>
        <name>ATP</name>
        <dbReference type="ChEBI" id="CHEBI:30616"/>
    </ligand>
</feature>
<dbReference type="InterPro" id="IPR050117">
    <property type="entry name" value="MAPK"/>
</dbReference>
<evidence type="ECO:0000256" key="6">
    <source>
        <dbReference type="ARBA" id="ARBA00022840"/>
    </source>
</evidence>
<keyword evidence="5 10" id="KW-0418">Kinase</keyword>
<comment type="catalytic activity">
    <reaction evidence="8">
        <text>L-seryl-[protein] + ATP = O-phospho-L-seryl-[protein] + ADP + H(+)</text>
        <dbReference type="Rhea" id="RHEA:17989"/>
        <dbReference type="Rhea" id="RHEA-COMP:9863"/>
        <dbReference type="Rhea" id="RHEA-COMP:11604"/>
        <dbReference type="ChEBI" id="CHEBI:15378"/>
        <dbReference type="ChEBI" id="CHEBI:29999"/>
        <dbReference type="ChEBI" id="CHEBI:30616"/>
        <dbReference type="ChEBI" id="CHEBI:83421"/>
        <dbReference type="ChEBI" id="CHEBI:456216"/>
        <dbReference type="EC" id="2.7.11.24"/>
    </reaction>
</comment>
<evidence type="ECO:0000256" key="8">
    <source>
        <dbReference type="ARBA" id="ARBA00048312"/>
    </source>
</evidence>
<dbReference type="PROSITE" id="PS00107">
    <property type="entry name" value="PROTEIN_KINASE_ATP"/>
    <property type="match status" value="1"/>
</dbReference>
<feature type="compositionally biased region" description="Basic and acidic residues" evidence="12">
    <location>
        <begin position="451"/>
        <end position="461"/>
    </location>
</feature>
<dbReference type="SMART" id="SM00220">
    <property type="entry name" value="S_TKc"/>
    <property type="match status" value="1"/>
</dbReference>
<evidence type="ECO:0000256" key="3">
    <source>
        <dbReference type="ARBA" id="ARBA00022679"/>
    </source>
</evidence>
<dbReference type="PROSITE" id="PS00108">
    <property type="entry name" value="PROTEIN_KINASE_ST"/>
    <property type="match status" value="1"/>
</dbReference>
<keyword evidence="15" id="KW-1185">Reference proteome</keyword>
<dbReference type="InterPro" id="IPR000719">
    <property type="entry name" value="Prot_kinase_dom"/>
</dbReference>
<protein>
    <recommendedName>
        <fullName evidence="1 10">Mitogen-activated protein kinase</fullName>
        <ecNumber evidence="1 10">2.7.11.24</ecNumber>
    </recommendedName>
</protein>
<dbReference type="OrthoDB" id="192887at2759"/>
<keyword evidence="11" id="KW-0175">Coiled coil</keyword>
<keyword evidence="4 9" id="KW-0547">Nucleotide-binding</keyword>
<evidence type="ECO:0000256" key="2">
    <source>
        <dbReference type="ARBA" id="ARBA00022527"/>
    </source>
</evidence>
<dbReference type="Proteomes" id="UP001151699">
    <property type="component" value="Chromosome X"/>
</dbReference>
<dbReference type="Gene3D" id="3.30.200.20">
    <property type="entry name" value="Phosphorylase Kinase, domain 1"/>
    <property type="match status" value="1"/>
</dbReference>
<dbReference type="PROSITE" id="PS50011">
    <property type="entry name" value="PROTEIN_KINASE_DOM"/>
    <property type="match status" value="1"/>
</dbReference>
<feature type="compositionally biased region" description="Polar residues" evidence="12">
    <location>
        <begin position="500"/>
        <end position="518"/>
    </location>
</feature>
<dbReference type="Gene3D" id="1.10.510.10">
    <property type="entry name" value="Transferase(Phosphotransferase) domain 1"/>
    <property type="match status" value="1"/>
</dbReference>
<evidence type="ECO:0000256" key="11">
    <source>
        <dbReference type="SAM" id="Coils"/>
    </source>
</evidence>
<feature type="region of interest" description="Disordered" evidence="12">
    <location>
        <begin position="450"/>
        <end position="527"/>
    </location>
</feature>
<dbReference type="AlphaFoldDB" id="A0A9Q0MW86"/>
<evidence type="ECO:0000313" key="14">
    <source>
        <dbReference type="EMBL" id="KAJ6637737.1"/>
    </source>
</evidence>
<dbReference type="InterPro" id="IPR008271">
    <property type="entry name" value="Ser/Thr_kinase_AS"/>
</dbReference>
<dbReference type="PANTHER" id="PTHR24055">
    <property type="entry name" value="MITOGEN-ACTIVATED PROTEIN KINASE"/>
    <property type="match status" value="1"/>
</dbReference>
<comment type="catalytic activity">
    <reaction evidence="7 10">
        <text>L-threonyl-[protein] + ATP = O-phospho-L-threonyl-[protein] + ADP + H(+)</text>
        <dbReference type="Rhea" id="RHEA:46608"/>
        <dbReference type="Rhea" id="RHEA-COMP:11060"/>
        <dbReference type="Rhea" id="RHEA-COMP:11605"/>
        <dbReference type="ChEBI" id="CHEBI:15378"/>
        <dbReference type="ChEBI" id="CHEBI:30013"/>
        <dbReference type="ChEBI" id="CHEBI:30616"/>
        <dbReference type="ChEBI" id="CHEBI:61977"/>
        <dbReference type="ChEBI" id="CHEBI:456216"/>
        <dbReference type="EC" id="2.7.11.24"/>
    </reaction>
</comment>
<proteinExistence type="inferred from homology"/>
<dbReference type="CDD" id="cd07852">
    <property type="entry name" value="STKc_MAPK15-like"/>
    <property type="match status" value="1"/>
</dbReference>
<dbReference type="GO" id="GO:0004707">
    <property type="term" value="F:MAP kinase activity"/>
    <property type="evidence" value="ECO:0007669"/>
    <property type="project" value="UniProtKB-EC"/>
</dbReference>
<dbReference type="Pfam" id="PF00069">
    <property type="entry name" value="Pkinase"/>
    <property type="match status" value="1"/>
</dbReference>
<organism evidence="14 15">
    <name type="scientific">Pseudolycoriella hygida</name>
    <dbReference type="NCBI Taxonomy" id="35572"/>
    <lineage>
        <taxon>Eukaryota</taxon>
        <taxon>Metazoa</taxon>
        <taxon>Ecdysozoa</taxon>
        <taxon>Arthropoda</taxon>
        <taxon>Hexapoda</taxon>
        <taxon>Insecta</taxon>
        <taxon>Pterygota</taxon>
        <taxon>Neoptera</taxon>
        <taxon>Endopterygota</taxon>
        <taxon>Diptera</taxon>
        <taxon>Nematocera</taxon>
        <taxon>Sciaroidea</taxon>
        <taxon>Sciaridae</taxon>
        <taxon>Pseudolycoriella</taxon>
    </lineage>
</organism>
<dbReference type="GO" id="GO:0005524">
    <property type="term" value="F:ATP binding"/>
    <property type="evidence" value="ECO:0007669"/>
    <property type="project" value="UniProtKB-UniRule"/>
</dbReference>
<dbReference type="PROSITE" id="PS01351">
    <property type="entry name" value="MAPK"/>
    <property type="match status" value="1"/>
</dbReference>
<comment type="similarity">
    <text evidence="10">Belongs to the protein kinase superfamily. Ser/Thr protein kinase family. MAP kinase subfamily.</text>
</comment>
<comment type="activity regulation">
    <text evidence="10">Activated by threonine and tyrosine phosphorylation.</text>
</comment>
<keyword evidence="3 10" id="KW-0808">Transferase</keyword>
<sequence length="699" mass="79432">MPMKPKNQDKIDKIAEIDDKILKNFDIKKRLGKGAYGIVWKATDKRTQQIVAVKKIFDAFRNETDAQRTFREIMFLTAFRNHPNVIQLQSIHRAFNNMDIYLSFECMDSDLHNVIKRGSILKDIHKRYVMYQLLNAMLYIHSGNVCHRDMKPSNCLIDSKCRCKIADFGLARSVSHSQSGRENDVVELCLTDYVATRWYRAPELLVASKKYTLGIDMWSLGCILGEMIRGKPLFPGSCSVNQVERIVAAMPHITEEDVKSVGSGFGSVLLSKSNSKLEFPNLDELLLGSPEDAKHLVKSLLVLDPVKRLSAKQALHHKYVEKFRYKLPELELNQDIIPIFRDDVQLSVTEYRTKLYDIMTANEKVNGIVGKIDKKDIEQLEATLTVTGAQRRNDLTKAFESNGRHLIEKKLIANGDSKQASVKKMTKKPSESLLQNLCSRVTTTKQILSKSEQRLSRDQHVNHGSQNGRSVSQLGNRSSGELHKLHSSALRKASLDNPDSRQSFDSGLNTDPSRNNRSSPEDDARNNCLIKVIPSMSKQKIMQILQNRDHSISHEKYRKNSDKMKKTRANFEYRDKSSHLNPEEYYEAKLKNLEDRIRKHNNNVKSFNCSADKIGMSNDVLKKKTNAQDCTKTIKPLNARTKSDATNLSASNVKIPVKIILSGYTPADEGYCGRFSKDTNSYGVIRATDLYKLKSSELL</sequence>
<gene>
    <name evidence="14" type="primary">Erk7</name>
    <name evidence="14" type="ORF">Bhyg_10468</name>
</gene>
<dbReference type="EMBL" id="WJQU01000003">
    <property type="protein sequence ID" value="KAJ6637737.1"/>
    <property type="molecule type" value="Genomic_DNA"/>
</dbReference>
<evidence type="ECO:0000256" key="7">
    <source>
        <dbReference type="ARBA" id="ARBA00047592"/>
    </source>
</evidence>
<keyword evidence="10" id="KW-0460">Magnesium</keyword>
<evidence type="ECO:0000256" key="12">
    <source>
        <dbReference type="SAM" id="MobiDB-lite"/>
    </source>
</evidence>
<keyword evidence="2 10" id="KW-0723">Serine/threonine-protein kinase</keyword>
<name>A0A9Q0MW86_9DIPT</name>
<evidence type="ECO:0000256" key="1">
    <source>
        <dbReference type="ARBA" id="ARBA00012411"/>
    </source>
</evidence>
<dbReference type="InterPro" id="IPR003527">
    <property type="entry name" value="MAP_kinase_CS"/>
</dbReference>
<dbReference type="GO" id="GO:0036064">
    <property type="term" value="C:ciliary basal body"/>
    <property type="evidence" value="ECO:0007669"/>
    <property type="project" value="UniProtKB-ARBA"/>
</dbReference>
<evidence type="ECO:0000256" key="5">
    <source>
        <dbReference type="ARBA" id="ARBA00022777"/>
    </source>
</evidence>
<feature type="domain" description="Protein kinase" evidence="13">
    <location>
        <begin position="25"/>
        <end position="320"/>
    </location>
</feature>
<dbReference type="FunFam" id="3.30.200.20:FF:000166">
    <property type="entry name" value="Mitogen-activated protein kinase"/>
    <property type="match status" value="1"/>
</dbReference>
<dbReference type="InterPro" id="IPR011009">
    <property type="entry name" value="Kinase-like_dom_sf"/>
</dbReference>
<evidence type="ECO:0000256" key="10">
    <source>
        <dbReference type="RuleBase" id="RU361165"/>
    </source>
</evidence>
<comment type="caution">
    <text evidence="14">The sequence shown here is derived from an EMBL/GenBank/DDBJ whole genome shotgun (WGS) entry which is preliminary data.</text>
</comment>
<dbReference type="EC" id="2.7.11.24" evidence="1 10"/>
<accession>A0A9Q0MW86</accession>
<evidence type="ECO:0000256" key="4">
    <source>
        <dbReference type="ARBA" id="ARBA00022741"/>
    </source>
</evidence>